<dbReference type="InterPro" id="IPR011545">
    <property type="entry name" value="DEAD/DEAH_box_helicase_dom"/>
</dbReference>
<evidence type="ECO:0000256" key="6">
    <source>
        <dbReference type="ARBA" id="ARBA00022806"/>
    </source>
</evidence>
<dbReference type="PROSITE" id="PS51192">
    <property type="entry name" value="HELICASE_ATP_BIND_1"/>
    <property type="match status" value="1"/>
</dbReference>
<evidence type="ECO:0000256" key="12">
    <source>
        <dbReference type="ARBA" id="ARBA00034617"/>
    </source>
</evidence>
<dbReference type="CDD" id="cd04488">
    <property type="entry name" value="RecG_wedge_OBF"/>
    <property type="match status" value="1"/>
</dbReference>
<dbReference type="EMBL" id="PYAV01000001">
    <property type="protein sequence ID" value="PSL51153.1"/>
    <property type="molecule type" value="Genomic_DNA"/>
</dbReference>
<dbReference type="PANTHER" id="PTHR47964">
    <property type="entry name" value="ATP-DEPENDENT DNA HELICASE HOMOLOG RECG, CHLOROPLASTIC"/>
    <property type="match status" value="1"/>
</dbReference>
<dbReference type="CDD" id="cd17992">
    <property type="entry name" value="DEXHc_RecG"/>
    <property type="match status" value="1"/>
</dbReference>
<accession>A0A2P8HY59</accession>
<evidence type="ECO:0000259" key="16">
    <source>
        <dbReference type="PROSITE" id="PS51192"/>
    </source>
</evidence>
<dbReference type="SMART" id="SM00487">
    <property type="entry name" value="DEXDc"/>
    <property type="match status" value="1"/>
</dbReference>
<dbReference type="Gene3D" id="1.10.150.20">
    <property type="entry name" value="5' to 3' exonuclease, C-terminal subdomain"/>
    <property type="match status" value="1"/>
</dbReference>
<sequence length="681" mass="76360">MNAESAPPVTAVSGVGDKSAAHLAKLGIQTVFDLINHVPFRYEDYEPRRVEDLTHDERATLIGRVQSEPSVRYFGKKKTRLTFRIETGGVLVTVTVFNRAFLKRQITQGALVTVSGKFDKHRLQLTAQQVYKGEPSESGKLAPVYSVTSDINMTQLKKWIQEGLKAYGEEVPELLPAPLLERYRLPTRAEALFEIHRPSSREALKHARRRIVYEEFFLFQLKLLAYKQYQRRGEDKTPLVFDRDQVDQFMASLPFTLTKAQHRVIQEVLQDMSSDLRMNRLLQGDVGSGKTLVALIAVYAAVTAGKQAALMVPTEILAEQHAEEAEKWLASFGVKCALLTGSMTAKEKRKRYEALEAHQLDLVIGTHALIQPDVPFHDLGLVITDEQHRFGVRQRRVLKEKGASPDVLFMTATPIPRTMSITSFGDMDVSSIDELPAGRKPIETYWAKPDMLERVVGFMKKELAAGRQAYVICPLIEESEQLDVQNAVDVHQMMQELLPTHQIGLMHGRLPAEEKEGVMASFAAGEAHVLVSTTVVEVGVNVPNATMMLIYDADRFGLAQLHQLRGRVGRGEHQSYCILLAEPSSENGQERMRIMTETNDGFVLSERDLELRGPGDFFGDKQSGLPDFQMADPVHDKRALETARADVAALTSSEEFWSAGAYPKLWAYLEDAGVFQEEKLD</sequence>
<dbReference type="Pfam" id="PF19833">
    <property type="entry name" value="RecG_dom3_C"/>
    <property type="match status" value="1"/>
</dbReference>
<comment type="similarity">
    <text evidence="1 15">Belongs to the helicase family. RecG subfamily.</text>
</comment>
<comment type="catalytic activity">
    <reaction evidence="12 15">
        <text>Couples ATP hydrolysis with the unwinding of duplex DNA by translocating in the 3'-5' direction.</text>
        <dbReference type="EC" id="5.6.2.4"/>
    </reaction>
</comment>
<comment type="function">
    <text evidence="15">Plays a critical role in recombination and DNA repair. Helps process Holliday junction intermediates to mature products by catalyzing branch migration. Has replication fork regression activity, unwinds stalled or blocked replication forks to make a HJ that can be resolved. Has a DNA unwinding activity characteristic of a DNA helicase with 3'-5' polarity.</text>
</comment>
<dbReference type="AlphaFoldDB" id="A0A2P8HY59"/>
<keyword evidence="8" id="KW-0238">DNA-binding</keyword>
<dbReference type="NCBIfam" id="NF008165">
    <property type="entry name" value="PRK10917.1-3"/>
    <property type="match status" value="1"/>
</dbReference>
<dbReference type="SUPFAM" id="SSF52540">
    <property type="entry name" value="P-loop containing nucleoside triphosphate hydrolases"/>
    <property type="match status" value="2"/>
</dbReference>
<dbReference type="InterPro" id="IPR001650">
    <property type="entry name" value="Helicase_C-like"/>
</dbReference>
<dbReference type="PANTHER" id="PTHR47964:SF1">
    <property type="entry name" value="ATP-DEPENDENT DNA HELICASE HOMOLOG RECG, CHLOROPLASTIC"/>
    <property type="match status" value="1"/>
</dbReference>
<dbReference type="GO" id="GO:0006281">
    <property type="term" value="P:DNA repair"/>
    <property type="evidence" value="ECO:0007669"/>
    <property type="project" value="UniProtKB-UniRule"/>
</dbReference>
<dbReference type="Pfam" id="PF17191">
    <property type="entry name" value="RecG_wedge"/>
    <property type="match status" value="1"/>
</dbReference>
<dbReference type="InterPro" id="IPR033454">
    <property type="entry name" value="RecG_wedge"/>
</dbReference>
<keyword evidence="10 15" id="KW-0234">DNA repair</keyword>
<keyword evidence="7 15" id="KW-0067">ATP-binding</keyword>
<evidence type="ECO:0000313" key="19">
    <source>
        <dbReference type="Proteomes" id="UP000242310"/>
    </source>
</evidence>
<evidence type="ECO:0000313" key="18">
    <source>
        <dbReference type="EMBL" id="PSL51153.1"/>
    </source>
</evidence>
<keyword evidence="11" id="KW-0413">Isomerase</keyword>
<dbReference type="NCBIfam" id="NF008168">
    <property type="entry name" value="PRK10917.2-2"/>
    <property type="match status" value="1"/>
</dbReference>
<evidence type="ECO:0000256" key="11">
    <source>
        <dbReference type="ARBA" id="ARBA00023235"/>
    </source>
</evidence>
<dbReference type="SMART" id="SM00490">
    <property type="entry name" value="HELICc"/>
    <property type="match status" value="1"/>
</dbReference>
<keyword evidence="4 15" id="KW-0227">DNA damage</keyword>
<evidence type="ECO:0000256" key="1">
    <source>
        <dbReference type="ARBA" id="ARBA00007504"/>
    </source>
</evidence>
<reference evidence="18 19" key="1">
    <citation type="submission" date="2018-03" db="EMBL/GenBank/DDBJ databases">
        <title>Genomic Encyclopedia of Type Strains, Phase III (KMG-III): the genomes of soil and plant-associated and newly described type strains.</title>
        <authorList>
            <person name="Whitman W."/>
        </authorList>
    </citation>
    <scope>NUCLEOTIDE SEQUENCE [LARGE SCALE GENOMIC DNA]</scope>
    <source>
        <strain evidence="18 19">CGMCC 1.07653</strain>
    </source>
</reference>
<dbReference type="InterPro" id="IPR014001">
    <property type="entry name" value="Helicase_ATP-bd"/>
</dbReference>
<dbReference type="GO" id="GO:0006310">
    <property type="term" value="P:DNA recombination"/>
    <property type="evidence" value="ECO:0007669"/>
    <property type="project" value="UniProtKB-UniRule"/>
</dbReference>
<dbReference type="Gene3D" id="2.40.50.140">
    <property type="entry name" value="Nucleic acid-binding proteins"/>
    <property type="match status" value="1"/>
</dbReference>
<dbReference type="InterPro" id="IPR047112">
    <property type="entry name" value="RecG/Mfd"/>
</dbReference>
<evidence type="ECO:0000256" key="4">
    <source>
        <dbReference type="ARBA" id="ARBA00022763"/>
    </source>
</evidence>
<evidence type="ECO:0000256" key="14">
    <source>
        <dbReference type="ARBA" id="ARBA00048988"/>
    </source>
</evidence>
<dbReference type="InterPro" id="IPR012340">
    <property type="entry name" value="NA-bd_OB-fold"/>
</dbReference>
<keyword evidence="19" id="KW-1185">Reference proteome</keyword>
<evidence type="ECO:0000256" key="13">
    <source>
        <dbReference type="ARBA" id="ARBA00034808"/>
    </source>
</evidence>
<keyword evidence="9 15" id="KW-0233">DNA recombination</keyword>
<dbReference type="PROSITE" id="PS51194">
    <property type="entry name" value="HELICASE_CTER"/>
    <property type="match status" value="1"/>
</dbReference>
<dbReference type="GO" id="GO:0003677">
    <property type="term" value="F:DNA binding"/>
    <property type="evidence" value="ECO:0007669"/>
    <property type="project" value="UniProtKB-KW"/>
</dbReference>
<evidence type="ECO:0000256" key="5">
    <source>
        <dbReference type="ARBA" id="ARBA00022801"/>
    </source>
</evidence>
<evidence type="ECO:0000259" key="17">
    <source>
        <dbReference type="PROSITE" id="PS51194"/>
    </source>
</evidence>
<keyword evidence="6 15" id="KW-0347">Helicase</keyword>
<comment type="catalytic activity">
    <reaction evidence="14 15">
        <text>ATP + H2O = ADP + phosphate + H(+)</text>
        <dbReference type="Rhea" id="RHEA:13065"/>
        <dbReference type="ChEBI" id="CHEBI:15377"/>
        <dbReference type="ChEBI" id="CHEBI:15378"/>
        <dbReference type="ChEBI" id="CHEBI:30616"/>
        <dbReference type="ChEBI" id="CHEBI:43474"/>
        <dbReference type="ChEBI" id="CHEBI:456216"/>
        <dbReference type="EC" id="5.6.2.4"/>
    </reaction>
</comment>
<dbReference type="GO" id="GO:0043138">
    <property type="term" value="F:3'-5' DNA helicase activity"/>
    <property type="evidence" value="ECO:0007669"/>
    <property type="project" value="UniProtKB-EC"/>
</dbReference>
<dbReference type="EC" id="5.6.2.4" evidence="13 15"/>
<evidence type="ECO:0000256" key="9">
    <source>
        <dbReference type="ARBA" id="ARBA00023172"/>
    </source>
</evidence>
<dbReference type="InterPro" id="IPR027417">
    <property type="entry name" value="P-loop_NTPase"/>
</dbReference>
<gene>
    <name evidence="18" type="ORF">B0H94_10163</name>
</gene>
<evidence type="ECO:0000256" key="3">
    <source>
        <dbReference type="ARBA" id="ARBA00022741"/>
    </source>
</evidence>
<evidence type="ECO:0000256" key="10">
    <source>
        <dbReference type="ARBA" id="ARBA00023204"/>
    </source>
</evidence>
<dbReference type="GO" id="GO:0005524">
    <property type="term" value="F:ATP binding"/>
    <property type="evidence" value="ECO:0007669"/>
    <property type="project" value="UniProtKB-KW"/>
</dbReference>
<dbReference type="InterPro" id="IPR004609">
    <property type="entry name" value="ATP-dep_DNA_helicase_RecG"/>
</dbReference>
<dbReference type="Proteomes" id="UP000242310">
    <property type="component" value="Unassembled WGS sequence"/>
</dbReference>
<evidence type="ECO:0000256" key="2">
    <source>
        <dbReference type="ARBA" id="ARBA00017846"/>
    </source>
</evidence>
<name>A0A2P8HY59_9BACI</name>
<dbReference type="Gene3D" id="3.40.50.300">
    <property type="entry name" value="P-loop containing nucleotide triphosphate hydrolases"/>
    <property type="match status" value="2"/>
</dbReference>
<dbReference type="OrthoDB" id="9804325at2"/>
<keyword evidence="5 15" id="KW-0378">Hydrolase</keyword>
<dbReference type="GO" id="GO:0016887">
    <property type="term" value="F:ATP hydrolysis activity"/>
    <property type="evidence" value="ECO:0007669"/>
    <property type="project" value="RHEA"/>
</dbReference>
<feature type="domain" description="Helicase ATP-binding" evidence="16">
    <location>
        <begin position="271"/>
        <end position="432"/>
    </location>
</feature>
<dbReference type="Pfam" id="PF00271">
    <property type="entry name" value="Helicase_C"/>
    <property type="match status" value="1"/>
</dbReference>
<dbReference type="SUPFAM" id="SSF50249">
    <property type="entry name" value="Nucleic acid-binding proteins"/>
    <property type="match status" value="1"/>
</dbReference>
<organism evidence="18 19">
    <name type="scientific">Salsuginibacillus halophilus</name>
    <dbReference type="NCBI Taxonomy" id="517424"/>
    <lineage>
        <taxon>Bacteria</taxon>
        <taxon>Bacillati</taxon>
        <taxon>Bacillota</taxon>
        <taxon>Bacilli</taxon>
        <taxon>Bacillales</taxon>
        <taxon>Bacillaceae</taxon>
        <taxon>Salsuginibacillus</taxon>
    </lineage>
</organism>
<dbReference type="CDD" id="cd18811">
    <property type="entry name" value="SF2_C_RecG"/>
    <property type="match status" value="1"/>
</dbReference>
<dbReference type="InterPro" id="IPR045562">
    <property type="entry name" value="RecG_dom3_C"/>
</dbReference>
<keyword evidence="3 15" id="KW-0547">Nucleotide-binding</keyword>
<evidence type="ECO:0000256" key="15">
    <source>
        <dbReference type="RuleBase" id="RU363016"/>
    </source>
</evidence>
<evidence type="ECO:0000256" key="7">
    <source>
        <dbReference type="ARBA" id="ARBA00022840"/>
    </source>
</evidence>
<feature type="domain" description="Helicase C-terminal" evidence="17">
    <location>
        <begin position="451"/>
        <end position="610"/>
    </location>
</feature>
<proteinExistence type="inferred from homology"/>
<dbReference type="Pfam" id="PF00270">
    <property type="entry name" value="DEAD"/>
    <property type="match status" value="1"/>
</dbReference>
<comment type="caution">
    <text evidence="18">The sequence shown here is derived from an EMBL/GenBank/DDBJ whole genome shotgun (WGS) entry which is preliminary data.</text>
</comment>
<evidence type="ECO:0000256" key="8">
    <source>
        <dbReference type="ARBA" id="ARBA00023125"/>
    </source>
</evidence>
<protein>
    <recommendedName>
        <fullName evidence="2 15">ATP-dependent DNA helicase RecG</fullName>
        <ecNumber evidence="13 15">5.6.2.4</ecNumber>
    </recommendedName>
</protein>
<dbReference type="NCBIfam" id="TIGR00643">
    <property type="entry name" value="recG"/>
    <property type="match status" value="1"/>
</dbReference>
<dbReference type="RefSeq" id="WP_106587239.1">
    <property type="nucleotide sequence ID" value="NZ_PYAV01000001.1"/>
</dbReference>